<name>A0A2Z2HHF1_9ARCH</name>
<proteinExistence type="predicted"/>
<dbReference type="EMBL" id="CP021324">
    <property type="protein sequence ID" value="ARS63672.1"/>
    <property type="molecule type" value="Genomic_DNA"/>
</dbReference>
<dbReference type="SUPFAM" id="SSF48065">
    <property type="entry name" value="DBL homology domain (DH-domain)"/>
    <property type="match status" value="1"/>
</dbReference>
<reference evidence="1 2" key="1">
    <citation type="journal article" date="2017" name="Environ. Microbiol.">
        <title>Genome and epigenome of a novel marine Thaumarchaeota strain suggest viral infection, phosphorothioation DNA modification and multiple restriction systems.</title>
        <authorList>
            <person name="Ahlgren N.A."/>
            <person name="Chen Y."/>
            <person name="Needham D.M."/>
            <person name="Parada A.E."/>
            <person name="Sachdeva R."/>
            <person name="Trinh V."/>
            <person name="Chen T."/>
            <person name="Fuhrman J.A."/>
        </authorList>
    </citation>
    <scope>NUCLEOTIDE SEQUENCE [LARGE SCALE GENOMIC DNA]</scope>
    <source>
        <strain evidence="1 2">SPOT01</strain>
    </source>
</reference>
<protein>
    <submittedName>
        <fullName evidence="1">Uncharacterized protein</fullName>
    </submittedName>
</protein>
<dbReference type="OrthoDB" id="11910at2157"/>
<organism evidence="1 2">
    <name type="scientific">Candidatus Nitrosomarinus catalinensis</name>
    <dbReference type="NCBI Taxonomy" id="1898749"/>
    <lineage>
        <taxon>Archaea</taxon>
        <taxon>Nitrososphaerota</taxon>
        <taxon>Nitrososphaeria</taxon>
        <taxon>Nitrosopumilales</taxon>
        <taxon>Nitrosopumilaceae</taxon>
        <taxon>Candidatus Nitrosomarinus</taxon>
    </lineage>
</organism>
<accession>A0A2Z2HHF1</accession>
<dbReference type="RefSeq" id="WP_086906917.1">
    <property type="nucleotide sequence ID" value="NZ_CP021324.1"/>
</dbReference>
<dbReference type="AlphaFoldDB" id="A0A2Z2HHF1"/>
<keyword evidence="2" id="KW-1185">Reference proteome</keyword>
<dbReference type="GeneID" id="32900542"/>
<gene>
    <name evidence="1" type="ORF">NMSP_0037</name>
</gene>
<dbReference type="InterPro" id="IPR035899">
    <property type="entry name" value="DBL_dom_sf"/>
</dbReference>
<sequence length="276" mass="31679">MKKLALFAIIVLIFGTMSPSLVNHAYGQNDPSILLRIAVQADKQIVNQLDKKYENKIPNNINILYDKGHRAVKSLDQSLSNNDIEKAKQDFLLAMNSFMQISRIISQSSEKIVVNVPVNTNQNFESKIDRIEKYVKTLESISQKHNKIDQNKDEFTKAYSLIKQIRNQINSNENPSDNISELNNLMNSIKKEIRNSIAEKQSKTIKNFFEKFLSQIDQKLMEAKDLDREQIGIDKANELILEIRELLSKNQINDAKKVYSELKVVLKDIGISVKIT</sequence>
<evidence type="ECO:0000313" key="1">
    <source>
        <dbReference type="EMBL" id="ARS63672.1"/>
    </source>
</evidence>
<dbReference type="Proteomes" id="UP000249949">
    <property type="component" value="Chromosome"/>
</dbReference>
<dbReference type="KEGG" id="nct:NMSP_0037"/>
<evidence type="ECO:0000313" key="2">
    <source>
        <dbReference type="Proteomes" id="UP000249949"/>
    </source>
</evidence>